<feature type="non-terminal residue" evidence="2">
    <location>
        <position position="1"/>
    </location>
</feature>
<dbReference type="Pfam" id="PF02237">
    <property type="entry name" value="BPL_C"/>
    <property type="match status" value="1"/>
</dbReference>
<dbReference type="InterPro" id="IPR003142">
    <property type="entry name" value="BPL_C"/>
</dbReference>
<evidence type="ECO:0000313" key="2">
    <source>
        <dbReference type="EMBL" id="KAL3353704.1"/>
    </source>
</evidence>
<feature type="domain" description="Biotin protein ligase C-terminal" evidence="1">
    <location>
        <begin position="45"/>
        <end position="102"/>
    </location>
</feature>
<proteinExistence type="predicted"/>
<comment type="caution">
    <text evidence="2">The sequence shown here is derived from an EMBL/GenBank/DDBJ whole genome shotgun (WGS) entry which is preliminary data.</text>
</comment>
<organism evidence="2 3">
    <name type="scientific">Solanum stoloniferum</name>
    <dbReference type="NCBI Taxonomy" id="62892"/>
    <lineage>
        <taxon>Eukaryota</taxon>
        <taxon>Viridiplantae</taxon>
        <taxon>Streptophyta</taxon>
        <taxon>Embryophyta</taxon>
        <taxon>Tracheophyta</taxon>
        <taxon>Spermatophyta</taxon>
        <taxon>Magnoliopsida</taxon>
        <taxon>eudicotyledons</taxon>
        <taxon>Gunneridae</taxon>
        <taxon>Pentapetalae</taxon>
        <taxon>asterids</taxon>
        <taxon>lamiids</taxon>
        <taxon>Solanales</taxon>
        <taxon>Solanaceae</taxon>
        <taxon>Solanoideae</taxon>
        <taxon>Solaneae</taxon>
        <taxon>Solanum</taxon>
    </lineage>
</organism>
<accession>A0ABD2TBV3</accession>
<dbReference type="Proteomes" id="UP001627284">
    <property type="component" value="Unassembled WGS sequence"/>
</dbReference>
<sequence>WKSWSDFLVKSFCISWYGNEKSDTFCCVHAGFQALEELYYQTWLHSGQRVIVQDRSNDQDQFVENVVTIQGLTSSGYLLGITDDGQMCELHPDGNSFDFFKGLIKRKMS</sequence>
<evidence type="ECO:0000259" key="1">
    <source>
        <dbReference type="Pfam" id="PF02237"/>
    </source>
</evidence>
<dbReference type="PANTHER" id="PTHR12835">
    <property type="entry name" value="BIOTIN PROTEIN LIGASE"/>
    <property type="match status" value="1"/>
</dbReference>
<dbReference type="EMBL" id="JBJKTR010000011">
    <property type="protein sequence ID" value="KAL3353704.1"/>
    <property type="molecule type" value="Genomic_DNA"/>
</dbReference>
<dbReference type="PANTHER" id="PTHR12835:SF5">
    <property type="entry name" value="BIOTIN--PROTEIN LIGASE"/>
    <property type="match status" value="1"/>
</dbReference>
<reference evidence="2 3" key="1">
    <citation type="submission" date="2024-05" db="EMBL/GenBank/DDBJ databases">
        <title>De novo assembly of an allotetraploid wild potato.</title>
        <authorList>
            <person name="Hosaka A.J."/>
        </authorList>
    </citation>
    <scope>NUCLEOTIDE SEQUENCE [LARGE SCALE GENOMIC DNA]</scope>
    <source>
        <tissue evidence="2">Young leaves</tissue>
    </source>
</reference>
<keyword evidence="3" id="KW-1185">Reference proteome</keyword>
<protein>
    <recommendedName>
        <fullName evidence="1">Biotin protein ligase C-terminal domain-containing protein</fullName>
    </recommendedName>
</protein>
<evidence type="ECO:0000313" key="3">
    <source>
        <dbReference type="Proteomes" id="UP001627284"/>
    </source>
</evidence>
<gene>
    <name evidence="2" type="ORF">AABB24_018432</name>
</gene>
<dbReference type="AlphaFoldDB" id="A0ABD2TBV3"/>
<name>A0ABD2TBV3_9SOLN</name>